<evidence type="ECO:0000313" key="2">
    <source>
        <dbReference type="EMBL" id="ODQ67123.1"/>
    </source>
</evidence>
<evidence type="ECO:0000256" key="1">
    <source>
        <dbReference type="SAM" id="Phobius"/>
    </source>
</evidence>
<gene>
    <name evidence="2" type="ORF">NADFUDRAFT_49565</name>
</gene>
<dbReference type="EMBL" id="KV454407">
    <property type="protein sequence ID" value="ODQ67123.1"/>
    <property type="molecule type" value="Genomic_DNA"/>
</dbReference>
<feature type="transmembrane region" description="Helical" evidence="1">
    <location>
        <begin position="66"/>
        <end position="85"/>
    </location>
</feature>
<keyword evidence="1" id="KW-0472">Membrane</keyword>
<name>A0A1E3PNW2_9ASCO</name>
<dbReference type="AlphaFoldDB" id="A0A1E3PNW2"/>
<feature type="transmembrane region" description="Helical" evidence="1">
    <location>
        <begin position="252"/>
        <end position="273"/>
    </location>
</feature>
<dbReference type="PANTHER" id="PTHR39470">
    <property type="entry name" value="CHROMOSOME 10, WHOLE GENOME SHOTGUN SEQUENCE"/>
    <property type="match status" value="1"/>
</dbReference>
<accession>A0A1E3PNW2</accession>
<dbReference type="Proteomes" id="UP000095009">
    <property type="component" value="Unassembled WGS sequence"/>
</dbReference>
<keyword evidence="3" id="KW-1185">Reference proteome</keyword>
<keyword evidence="1" id="KW-0812">Transmembrane</keyword>
<sequence length="362" mass="41749">MINQLHLLNFLVSIQPARFYLFLVIPITIVVNWRSFGIASSYRALQKAYQQVFVEKNLEPISKLQKILLSLVFGLGLIQLLYPYMVSEVNIFIETGSLLSTPPDILRSRWLEYKGFKAGEDLSGYLSEADNRLFDFLRIPGSNILYNDFGQDTVSECLFCQPPLPFSYLTFALPKILAPYLINWFFLAVIASDGISSLLSQWRTTITLSHIFLMARDLSLFLLDRETDYFEAKEVSQINWYWMSSRINRGQLIFLLDFAFLVTFTLSITGVLWSKPLQQRRRNLKYNRLIQGLSGTLNGVKSNNVIFQSICRDDHLRNDYKQYWETKTTNQTNQDFTKETSAGTINRNANGNVRAILSKCLS</sequence>
<proteinExistence type="predicted"/>
<evidence type="ECO:0000313" key="3">
    <source>
        <dbReference type="Proteomes" id="UP000095009"/>
    </source>
</evidence>
<protein>
    <submittedName>
        <fullName evidence="2">Uncharacterized protein</fullName>
    </submittedName>
</protein>
<dbReference type="OrthoDB" id="4218123at2759"/>
<keyword evidence="1" id="KW-1133">Transmembrane helix</keyword>
<organism evidence="2 3">
    <name type="scientific">Nadsonia fulvescens var. elongata DSM 6958</name>
    <dbReference type="NCBI Taxonomy" id="857566"/>
    <lineage>
        <taxon>Eukaryota</taxon>
        <taxon>Fungi</taxon>
        <taxon>Dikarya</taxon>
        <taxon>Ascomycota</taxon>
        <taxon>Saccharomycotina</taxon>
        <taxon>Dipodascomycetes</taxon>
        <taxon>Dipodascales</taxon>
        <taxon>Dipodascales incertae sedis</taxon>
        <taxon>Nadsonia</taxon>
    </lineage>
</organism>
<feature type="transmembrane region" description="Helical" evidence="1">
    <location>
        <begin position="20"/>
        <end position="45"/>
    </location>
</feature>
<dbReference type="PANTHER" id="PTHR39470:SF1">
    <property type="entry name" value="CHORISMATE SYNTHASE PROTEIN"/>
    <property type="match status" value="1"/>
</dbReference>
<feature type="transmembrane region" description="Helical" evidence="1">
    <location>
        <begin position="177"/>
        <end position="199"/>
    </location>
</feature>
<reference evidence="2 3" key="1">
    <citation type="journal article" date="2016" name="Proc. Natl. Acad. Sci. U.S.A.">
        <title>Comparative genomics of biotechnologically important yeasts.</title>
        <authorList>
            <person name="Riley R."/>
            <person name="Haridas S."/>
            <person name="Wolfe K.H."/>
            <person name="Lopes M.R."/>
            <person name="Hittinger C.T."/>
            <person name="Goeker M."/>
            <person name="Salamov A.A."/>
            <person name="Wisecaver J.H."/>
            <person name="Long T.M."/>
            <person name="Calvey C.H."/>
            <person name="Aerts A.L."/>
            <person name="Barry K.W."/>
            <person name="Choi C."/>
            <person name="Clum A."/>
            <person name="Coughlan A.Y."/>
            <person name="Deshpande S."/>
            <person name="Douglass A.P."/>
            <person name="Hanson S.J."/>
            <person name="Klenk H.-P."/>
            <person name="LaButti K.M."/>
            <person name="Lapidus A."/>
            <person name="Lindquist E.A."/>
            <person name="Lipzen A.M."/>
            <person name="Meier-Kolthoff J.P."/>
            <person name="Ohm R.A."/>
            <person name="Otillar R.P."/>
            <person name="Pangilinan J.L."/>
            <person name="Peng Y."/>
            <person name="Rokas A."/>
            <person name="Rosa C.A."/>
            <person name="Scheuner C."/>
            <person name="Sibirny A.A."/>
            <person name="Slot J.C."/>
            <person name="Stielow J.B."/>
            <person name="Sun H."/>
            <person name="Kurtzman C.P."/>
            <person name="Blackwell M."/>
            <person name="Grigoriev I.V."/>
            <person name="Jeffries T.W."/>
        </authorList>
    </citation>
    <scope>NUCLEOTIDE SEQUENCE [LARGE SCALE GENOMIC DNA]</scope>
    <source>
        <strain evidence="2 3">DSM 6958</strain>
    </source>
</reference>
<dbReference type="STRING" id="857566.A0A1E3PNW2"/>